<proteinExistence type="predicted"/>
<keyword evidence="1" id="KW-1133">Transmembrane helix</keyword>
<feature type="transmembrane region" description="Helical" evidence="1">
    <location>
        <begin position="6"/>
        <end position="33"/>
    </location>
</feature>
<protein>
    <submittedName>
        <fullName evidence="2">Uncharacterized protein</fullName>
    </submittedName>
</protein>
<gene>
    <name evidence="2" type="ORF">GCM10010201_17890</name>
</gene>
<organism evidence="2 3">
    <name type="scientific">Pilimelia columellifera subsp. columellifera</name>
    <dbReference type="NCBI Taxonomy" id="706583"/>
    <lineage>
        <taxon>Bacteria</taxon>
        <taxon>Bacillati</taxon>
        <taxon>Actinomycetota</taxon>
        <taxon>Actinomycetes</taxon>
        <taxon>Micromonosporales</taxon>
        <taxon>Micromonosporaceae</taxon>
        <taxon>Pilimelia</taxon>
    </lineage>
</organism>
<dbReference type="InterPro" id="IPR019662">
    <property type="entry name" value="DUF2516"/>
</dbReference>
<comment type="caution">
    <text evidence="2">The sequence shown here is derived from an EMBL/GenBank/DDBJ whole genome shotgun (WGS) entry which is preliminary data.</text>
</comment>
<feature type="transmembrane region" description="Helical" evidence="1">
    <location>
        <begin position="85"/>
        <end position="104"/>
    </location>
</feature>
<dbReference type="RefSeq" id="WP_344171151.1">
    <property type="nucleotide sequence ID" value="NZ_BAAARY010000006.1"/>
</dbReference>
<accession>A0ABP6AQM3</accession>
<keyword evidence="1" id="KW-0812">Transmembrane</keyword>
<evidence type="ECO:0000256" key="1">
    <source>
        <dbReference type="SAM" id="Phobius"/>
    </source>
</evidence>
<dbReference type="EMBL" id="BAAARY010000006">
    <property type="protein sequence ID" value="GAA2520711.1"/>
    <property type="molecule type" value="Genomic_DNA"/>
</dbReference>
<feature type="transmembrane region" description="Helical" evidence="1">
    <location>
        <begin position="54"/>
        <end position="79"/>
    </location>
</feature>
<sequence>MATTAPIFYLAIQHMLDLVVGLTACAVTVGGFAHCLAQRPSALAALGTLPKGGWLALLGVTGLLSLLQTYLTAVALLFNAGPADIFLGLMAQLIGIAAGMVYLLDVRAGLRGMSDGRGIW</sequence>
<keyword evidence="1" id="KW-0472">Membrane</keyword>
<dbReference type="Pfam" id="PF10724">
    <property type="entry name" value="DUF2516"/>
    <property type="match status" value="1"/>
</dbReference>
<reference evidence="3" key="1">
    <citation type="journal article" date="2019" name="Int. J. Syst. Evol. Microbiol.">
        <title>The Global Catalogue of Microorganisms (GCM) 10K type strain sequencing project: providing services to taxonomists for standard genome sequencing and annotation.</title>
        <authorList>
            <consortium name="The Broad Institute Genomics Platform"/>
            <consortium name="The Broad Institute Genome Sequencing Center for Infectious Disease"/>
            <person name="Wu L."/>
            <person name="Ma J."/>
        </authorList>
    </citation>
    <scope>NUCLEOTIDE SEQUENCE [LARGE SCALE GENOMIC DNA]</scope>
    <source>
        <strain evidence="3">JCM 3367</strain>
    </source>
</reference>
<dbReference type="Proteomes" id="UP001499978">
    <property type="component" value="Unassembled WGS sequence"/>
</dbReference>
<evidence type="ECO:0000313" key="3">
    <source>
        <dbReference type="Proteomes" id="UP001499978"/>
    </source>
</evidence>
<name>A0ABP6AQM3_9ACTN</name>
<keyword evidence="3" id="KW-1185">Reference proteome</keyword>
<evidence type="ECO:0000313" key="2">
    <source>
        <dbReference type="EMBL" id="GAA2520711.1"/>
    </source>
</evidence>